<dbReference type="EMBL" id="CP012752">
    <property type="protein sequence ID" value="ALG13903.1"/>
    <property type="molecule type" value="Genomic_DNA"/>
</dbReference>
<feature type="region of interest" description="Disordered" evidence="1">
    <location>
        <begin position="126"/>
        <end position="147"/>
    </location>
</feature>
<keyword evidence="3" id="KW-1185">Reference proteome</keyword>
<reference evidence="2 3" key="1">
    <citation type="submission" date="2015-07" db="EMBL/GenBank/DDBJ databases">
        <title>Genome sequencing of Kibdelosporangium phytohabitans.</title>
        <authorList>
            <person name="Qin S."/>
            <person name="Xing K."/>
        </authorList>
    </citation>
    <scope>NUCLEOTIDE SEQUENCE [LARGE SCALE GENOMIC DNA]</scope>
    <source>
        <strain evidence="2 3">KLBMP1111</strain>
    </source>
</reference>
<dbReference type="STRING" id="860235.AOZ06_49820"/>
<gene>
    <name evidence="2" type="ORF">AOZ06_49820</name>
</gene>
<accession>A0A0N7F5D2</accession>
<dbReference type="RefSeq" id="WP_054295777.1">
    <property type="nucleotide sequence ID" value="NZ_CP012752.1"/>
</dbReference>
<evidence type="ECO:0000313" key="2">
    <source>
        <dbReference type="EMBL" id="ALG13903.1"/>
    </source>
</evidence>
<dbReference type="AlphaFoldDB" id="A0A0N7F5D2"/>
<dbReference type="OrthoDB" id="4564732at2"/>
<protein>
    <submittedName>
        <fullName evidence="2">Uncharacterized protein</fullName>
    </submittedName>
</protein>
<sequence length="147" mass="17041">MTDYFKYYAQTYRVEDAPDGGQRGYLLNTRTGEFEENNAIIPEVMFARAGDISYIGEAEFIDRTEVERQRYFDGDGPIFALYQTIEGLYDQAESEGRPITPQELALVKALRRRTFAMWDEDFARRDAGEPMQNEYQKRQFGAEASSE</sequence>
<dbReference type="Proteomes" id="UP000063699">
    <property type="component" value="Chromosome"/>
</dbReference>
<proteinExistence type="predicted"/>
<evidence type="ECO:0000313" key="3">
    <source>
        <dbReference type="Proteomes" id="UP000063699"/>
    </source>
</evidence>
<name>A0A0N7F5D2_9PSEU</name>
<organism evidence="2 3">
    <name type="scientific">Kibdelosporangium phytohabitans</name>
    <dbReference type="NCBI Taxonomy" id="860235"/>
    <lineage>
        <taxon>Bacteria</taxon>
        <taxon>Bacillati</taxon>
        <taxon>Actinomycetota</taxon>
        <taxon>Actinomycetes</taxon>
        <taxon>Pseudonocardiales</taxon>
        <taxon>Pseudonocardiaceae</taxon>
        <taxon>Kibdelosporangium</taxon>
    </lineage>
</organism>
<evidence type="ECO:0000256" key="1">
    <source>
        <dbReference type="SAM" id="MobiDB-lite"/>
    </source>
</evidence>
<dbReference type="KEGG" id="kphy:AOZ06_49820"/>